<comment type="cofactor">
    <cofactor evidence="4">
        <name>Mg(2+)</name>
        <dbReference type="ChEBI" id="CHEBI:18420"/>
    </cofactor>
</comment>
<evidence type="ECO:0000256" key="3">
    <source>
        <dbReference type="ARBA" id="ARBA00022801"/>
    </source>
</evidence>
<dbReference type="InterPro" id="IPR023214">
    <property type="entry name" value="HAD_sf"/>
</dbReference>
<dbReference type="EC" id="3.1.3.12" evidence="4"/>
<dbReference type="GO" id="GO:0046872">
    <property type="term" value="F:metal ion binding"/>
    <property type="evidence" value="ECO:0007669"/>
    <property type="project" value="UniProtKB-KW"/>
</dbReference>
<dbReference type="PANTHER" id="PTHR43768:SF3">
    <property type="entry name" value="TREHALOSE 6-PHOSPHATE PHOSPHATASE"/>
    <property type="match status" value="1"/>
</dbReference>
<dbReference type="Gene3D" id="3.40.50.1000">
    <property type="entry name" value="HAD superfamily/HAD-like"/>
    <property type="match status" value="1"/>
</dbReference>
<name>A0A848F1G6_9BURK</name>
<dbReference type="Gene3D" id="3.30.70.1020">
    <property type="entry name" value="Trehalose-6-phosphate phosphatase related protein, domain 2"/>
    <property type="match status" value="1"/>
</dbReference>
<comment type="catalytic activity">
    <reaction evidence="4">
        <text>alpha,alpha-trehalose 6-phosphate + H2O = alpha,alpha-trehalose + phosphate</text>
        <dbReference type="Rhea" id="RHEA:23420"/>
        <dbReference type="ChEBI" id="CHEBI:15377"/>
        <dbReference type="ChEBI" id="CHEBI:16551"/>
        <dbReference type="ChEBI" id="CHEBI:43474"/>
        <dbReference type="ChEBI" id="CHEBI:58429"/>
        <dbReference type="EC" id="3.1.3.12"/>
    </reaction>
</comment>
<dbReference type="RefSeq" id="WP_169158794.1">
    <property type="nucleotide sequence ID" value="NZ_JABBFW010000001.1"/>
</dbReference>
<dbReference type="Proteomes" id="UP000574067">
    <property type="component" value="Unassembled WGS sequence"/>
</dbReference>
<comment type="function">
    <text evidence="4">Removes the phosphate from trehalose 6-phosphate to produce free trehalose.</text>
</comment>
<gene>
    <name evidence="5" type="primary">otsB</name>
    <name evidence="5" type="ORF">HHL10_02840</name>
</gene>
<dbReference type="InterPro" id="IPR006379">
    <property type="entry name" value="HAD-SF_hydro_IIB"/>
</dbReference>
<evidence type="ECO:0000313" key="5">
    <source>
        <dbReference type="EMBL" id="NML13917.1"/>
    </source>
</evidence>
<dbReference type="NCBIfam" id="TIGR01484">
    <property type="entry name" value="HAD-SF-IIB"/>
    <property type="match status" value="1"/>
</dbReference>
<keyword evidence="3 4" id="KW-0378">Hydrolase</keyword>
<organism evidence="5 6">
    <name type="scientific">Azohydromonas caseinilytica</name>
    <dbReference type="NCBI Taxonomy" id="2728836"/>
    <lineage>
        <taxon>Bacteria</taxon>
        <taxon>Pseudomonadati</taxon>
        <taxon>Pseudomonadota</taxon>
        <taxon>Betaproteobacteria</taxon>
        <taxon>Burkholderiales</taxon>
        <taxon>Sphaerotilaceae</taxon>
        <taxon>Azohydromonas</taxon>
    </lineage>
</organism>
<dbReference type="InterPro" id="IPR044651">
    <property type="entry name" value="OTSB-like"/>
</dbReference>
<proteinExistence type="inferred from homology"/>
<evidence type="ECO:0000256" key="4">
    <source>
        <dbReference type="RuleBase" id="RU361117"/>
    </source>
</evidence>
<keyword evidence="4" id="KW-0479">Metal-binding</keyword>
<dbReference type="CDD" id="cd01627">
    <property type="entry name" value="HAD_TPP"/>
    <property type="match status" value="1"/>
</dbReference>
<sequence>MLEPPLPGPGCALFLDFDGTLADIAAHPQAVRVASSVTPSLAALAAALGGALAVVSGRPIAEIDHFLAPLQLPAAGVHGAERRRADGAWQRLAAPALDTVLGSLQALCAAHPGLLLEEKSGAIALHYRQAPLLEGQCLAAMTQALQQLPDMALMRGKQVIELKPRAAGKDAAVRAFLAETPFQGRQPWFFGDDVTDEAAFEAVQALDGVAVKVGEGITRARHRVADPAAVHRWMEEALRKLAAAAETAKPTR</sequence>
<dbReference type="SUPFAM" id="SSF56784">
    <property type="entry name" value="HAD-like"/>
    <property type="match status" value="1"/>
</dbReference>
<protein>
    <recommendedName>
        <fullName evidence="4">Trehalose 6-phosphate phosphatase</fullName>
        <ecNumber evidence="4">3.1.3.12</ecNumber>
    </recommendedName>
</protein>
<evidence type="ECO:0000313" key="6">
    <source>
        <dbReference type="Proteomes" id="UP000574067"/>
    </source>
</evidence>
<dbReference type="EMBL" id="JABBFW010000001">
    <property type="protein sequence ID" value="NML13917.1"/>
    <property type="molecule type" value="Genomic_DNA"/>
</dbReference>
<reference evidence="5 6" key="1">
    <citation type="submission" date="2020-04" db="EMBL/GenBank/DDBJ databases">
        <title>Azohydromonas sp. isolated from soil.</title>
        <authorList>
            <person name="Dahal R.H."/>
        </authorList>
    </citation>
    <scope>NUCLEOTIDE SEQUENCE [LARGE SCALE GENOMIC DNA]</scope>
    <source>
        <strain evidence="5 6">G-1-1-14</strain>
    </source>
</reference>
<dbReference type="AlphaFoldDB" id="A0A848F1G6"/>
<comment type="similarity">
    <text evidence="2 4">Belongs to the trehalose phosphatase family.</text>
</comment>
<dbReference type="InterPro" id="IPR036412">
    <property type="entry name" value="HAD-like_sf"/>
</dbReference>
<comment type="caution">
    <text evidence="5">The sequence shown here is derived from an EMBL/GenBank/DDBJ whole genome shotgun (WGS) entry which is preliminary data.</text>
</comment>
<dbReference type="InterPro" id="IPR003337">
    <property type="entry name" value="Trehalose_PPase"/>
</dbReference>
<dbReference type="GO" id="GO:0004805">
    <property type="term" value="F:trehalose-phosphatase activity"/>
    <property type="evidence" value="ECO:0007669"/>
    <property type="project" value="UniProtKB-EC"/>
</dbReference>
<dbReference type="Pfam" id="PF02358">
    <property type="entry name" value="Trehalose_PPase"/>
    <property type="match status" value="1"/>
</dbReference>
<dbReference type="NCBIfam" id="TIGR00685">
    <property type="entry name" value="T6PP"/>
    <property type="match status" value="1"/>
</dbReference>
<dbReference type="GO" id="GO:0005992">
    <property type="term" value="P:trehalose biosynthetic process"/>
    <property type="evidence" value="ECO:0007669"/>
    <property type="project" value="UniProtKB-UniPathway"/>
</dbReference>
<keyword evidence="6" id="KW-1185">Reference proteome</keyword>
<dbReference type="UniPathway" id="UPA00299"/>
<dbReference type="PANTHER" id="PTHR43768">
    <property type="entry name" value="TREHALOSE 6-PHOSPHATE PHOSPHATASE"/>
    <property type="match status" value="1"/>
</dbReference>
<accession>A0A848F1G6</accession>
<comment type="pathway">
    <text evidence="1 4">Glycan biosynthesis; trehalose biosynthesis.</text>
</comment>
<evidence type="ECO:0000256" key="2">
    <source>
        <dbReference type="ARBA" id="ARBA00008770"/>
    </source>
</evidence>
<evidence type="ECO:0000256" key="1">
    <source>
        <dbReference type="ARBA" id="ARBA00005199"/>
    </source>
</evidence>
<keyword evidence="4" id="KW-0460">Magnesium</keyword>